<proteinExistence type="predicted"/>
<dbReference type="EMBL" id="LNQN01000002">
    <property type="protein sequence ID" value="KSU83710.1"/>
    <property type="molecule type" value="Genomic_DNA"/>
</dbReference>
<dbReference type="OrthoDB" id="9808604at2"/>
<comment type="function">
    <text evidence="7">Activator of cell division through the inhibition of FtsZ GTPase activity, therefore promoting FtsZ assembly into bundles of protofilaments necessary for the formation of the division Z ring. It is recruited early at mid-cell but it is not essential for cell division.</text>
</comment>
<evidence type="ECO:0000256" key="9">
    <source>
        <dbReference type="ARBA" id="ARBA00033158"/>
    </source>
</evidence>
<dbReference type="PANTHER" id="PTHR34981">
    <property type="entry name" value="CELL DIVISION PROTEIN ZAPA"/>
    <property type="match status" value="1"/>
</dbReference>
<comment type="subcellular location">
    <subcellularLocation>
        <location evidence="1">Cytoplasm</location>
    </subcellularLocation>
</comment>
<evidence type="ECO:0000313" key="10">
    <source>
        <dbReference type="EMBL" id="KSU83710.1"/>
    </source>
</evidence>
<dbReference type="GO" id="GO:0000917">
    <property type="term" value="P:division septum assembly"/>
    <property type="evidence" value="ECO:0007669"/>
    <property type="project" value="UniProtKB-KW"/>
</dbReference>
<protein>
    <recommendedName>
        <fullName evidence="2">Cell division protein ZapA</fullName>
    </recommendedName>
    <alternativeName>
        <fullName evidence="9">Z ring-associated protein ZapA</fullName>
    </alternativeName>
</protein>
<evidence type="ECO:0000256" key="1">
    <source>
        <dbReference type="ARBA" id="ARBA00004496"/>
    </source>
</evidence>
<keyword evidence="6" id="KW-0131">Cell cycle</keyword>
<dbReference type="InterPro" id="IPR053712">
    <property type="entry name" value="Bac_CellDiv_Activator"/>
</dbReference>
<evidence type="ECO:0000313" key="11">
    <source>
        <dbReference type="Proteomes" id="UP000054099"/>
    </source>
</evidence>
<reference evidence="10 11" key="1">
    <citation type="journal article" date="2014" name="Antonie Van Leeuwenhoek">
        <title>Fictibacillus enclensis sp. nov., isolated from marine sediment.</title>
        <authorList>
            <person name="Dastager S.G."/>
            <person name="Mawlankar R."/>
            <person name="Srinivasan K."/>
            <person name="Tang S.K."/>
            <person name="Lee J.C."/>
            <person name="Ramana V.V."/>
            <person name="Shouche Y.S."/>
        </authorList>
    </citation>
    <scope>NUCLEOTIDE SEQUENCE [LARGE SCALE GENOMIC DNA]</scope>
    <source>
        <strain evidence="10 11">NIO-1003</strain>
    </source>
</reference>
<comment type="caution">
    <text evidence="10">The sequence shown here is derived from an EMBL/GenBank/DDBJ whole genome shotgun (WGS) entry which is preliminary data.</text>
</comment>
<dbReference type="Proteomes" id="UP000054099">
    <property type="component" value="Unassembled WGS sequence"/>
</dbReference>
<dbReference type="GO" id="GO:0000921">
    <property type="term" value="P:septin ring assembly"/>
    <property type="evidence" value="ECO:0007669"/>
    <property type="project" value="TreeGrafter"/>
</dbReference>
<keyword evidence="3" id="KW-0963">Cytoplasm</keyword>
<organism evidence="10 11">
    <name type="scientific">Fictibacillus enclensis</name>
    <dbReference type="NCBI Taxonomy" id="1017270"/>
    <lineage>
        <taxon>Bacteria</taxon>
        <taxon>Bacillati</taxon>
        <taxon>Bacillota</taxon>
        <taxon>Bacilli</taxon>
        <taxon>Bacillales</taxon>
        <taxon>Fictibacillaceae</taxon>
        <taxon>Fictibacillus</taxon>
    </lineage>
</organism>
<keyword evidence="4 10" id="KW-0132">Cell division</keyword>
<dbReference type="GO" id="GO:0005829">
    <property type="term" value="C:cytosol"/>
    <property type="evidence" value="ECO:0007669"/>
    <property type="project" value="TreeGrafter"/>
</dbReference>
<dbReference type="NCBIfam" id="NF010724">
    <property type="entry name" value="PRK14126.1"/>
    <property type="match status" value="1"/>
</dbReference>
<dbReference type="RefSeq" id="WP_061972549.1">
    <property type="nucleotide sequence ID" value="NZ_CP126109.1"/>
</dbReference>
<gene>
    <name evidence="10" type="ORF">AS030_14305</name>
</gene>
<evidence type="ECO:0000256" key="2">
    <source>
        <dbReference type="ARBA" id="ARBA00015195"/>
    </source>
</evidence>
<dbReference type="SUPFAM" id="SSF102829">
    <property type="entry name" value="Cell division protein ZapA-like"/>
    <property type="match status" value="1"/>
</dbReference>
<dbReference type="Gene3D" id="6.10.250.790">
    <property type="match status" value="1"/>
</dbReference>
<dbReference type="InterPro" id="IPR007838">
    <property type="entry name" value="Cell_div_ZapA-like"/>
</dbReference>
<dbReference type="AlphaFoldDB" id="A0A0V8J9H6"/>
<keyword evidence="5" id="KW-0717">Septation</keyword>
<dbReference type="GO" id="GO:0032153">
    <property type="term" value="C:cell division site"/>
    <property type="evidence" value="ECO:0007669"/>
    <property type="project" value="TreeGrafter"/>
</dbReference>
<evidence type="ECO:0000256" key="7">
    <source>
        <dbReference type="ARBA" id="ARBA00024910"/>
    </source>
</evidence>
<dbReference type="GO" id="GO:0030428">
    <property type="term" value="C:cell septum"/>
    <property type="evidence" value="ECO:0007669"/>
    <property type="project" value="TreeGrafter"/>
</dbReference>
<evidence type="ECO:0000256" key="3">
    <source>
        <dbReference type="ARBA" id="ARBA00022490"/>
    </source>
</evidence>
<name>A0A0V8J9H6_9BACL</name>
<dbReference type="InterPro" id="IPR036192">
    <property type="entry name" value="Cell_div_ZapA-like_sf"/>
</dbReference>
<evidence type="ECO:0000256" key="5">
    <source>
        <dbReference type="ARBA" id="ARBA00023210"/>
    </source>
</evidence>
<dbReference type="PANTHER" id="PTHR34981:SF1">
    <property type="entry name" value="CELL DIVISION PROTEIN ZAPA"/>
    <property type="match status" value="1"/>
</dbReference>
<accession>A0A0V8J9H6</accession>
<dbReference type="Pfam" id="PF05164">
    <property type="entry name" value="ZapA"/>
    <property type="match status" value="1"/>
</dbReference>
<evidence type="ECO:0000256" key="4">
    <source>
        <dbReference type="ARBA" id="ARBA00022618"/>
    </source>
</evidence>
<comment type="subunit">
    <text evidence="8">Homodimer. Interacts with FtsZ.</text>
</comment>
<sequence length="93" mass="10797">MNGGNFVAEENMRERTIVEIFGQKYTVMGTETSSHIRSVAAMVDEKMRDIQQYNAVLDTKQLAVLTAVNIMNEYLKTKEELEKLQQQIRKEDR</sequence>
<keyword evidence="11" id="KW-1185">Reference proteome</keyword>
<dbReference type="GO" id="GO:0043093">
    <property type="term" value="P:FtsZ-dependent cytokinesis"/>
    <property type="evidence" value="ECO:0007669"/>
    <property type="project" value="TreeGrafter"/>
</dbReference>
<evidence type="ECO:0000256" key="6">
    <source>
        <dbReference type="ARBA" id="ARBA00023306"/>
    </source>
</evidence>
<evidence type="ECO:0000256" key="8">
    <source>
        <dbReference type="ARBA" id="ARBA00026068"/>
    </source>
</evidence>